<proteinExistence type="predicted"/>
<protein>
    <submittedName>
        <fullName evidence="2">Uncharacterized protein</fullName>
    </submittedName>
</protein>
<dbReference type="EMBL" id="JACXVP010000010">
    <property type="protein sequence ID" value="KAG5579526.1"/>
    <property type="molecule type" value="Genomic_DNA"/>
</dbReference>
<accession>A0A9J5WX55</accession>
<reference evidence="2 3" key="1">
    <citation type="submission" date="2020-09" db="EMBL/GenBank/DDBJ databases">
        <title>De no assembly of potato wild relative species, Solanum commersonii.</title>
        <authorList>
            <person name="Cho K."/>
        </authorList>
    </citation>
    <scope>NUCLEOTIDE SEQUENCE [LARGE SCALE GENOMIC DNA]</scope>
    <source>
        <strain evidence="2">LZ3.2</strain>
        <tissue evidence="2">Leaf</tissue>
    </source>
</reference>
<keyword evidence="3" id="KW-1185">Reference proteome</keyword>
<dbReference type="AlphaFoldDB" id="A0A9J5WX55"/>
<gene>
    <name evidence="2" type="ORF">H5410_050153</name>
</gene>
<feature type="compositionally biased region" description="Acidic residues" evidence="1">
    <location>
        <begin position="56"/>
        <end position="86"/>
    </location>
</feature>
<evidence type="ECO:0000313" key="3">
    <source>
        <dbReference type="Proteomes" id="UP000824120"/>
    </source>
</evidence>
<name>A0A9J5WX55_SOLCO</name>
<sequence length="86" mass="9939">MYCCRSVKNTNITPPVKRKIIVKTDKKIKKKPRSKIGVSSKVGVSREELEILHEVDVEEEGQEKIENDEDRQDKNEADEEGQEKID</sequence>
<evidence type="ECO:0000313" key="2">
    <source>
        <dbReference type="EMBL" id="KAG5579526.1"/>
    </source>
</evidence>
<organism evidence="2 3">
    <name type="scientific">Solanum commersonii</name>
    <name type="common">Commerson's wild potato</name>
    <name type="synonym">Commerson's nightshade</name>
    <dbReference type="NCBI Taxonomy" id="4109"/>
    <lineage>
        <taxon>Eukaryota</taxon>
        <taxon>Viridiplantae</taxon>
        <taxon>Streptophyta</taxon>
        <taxon>Embryophyta</taxon>
        <taxon>Tracheophyta</taxon>
        <taxon>Spermatophyta</taxon>
        <taxon>Magnoliopsida</taxon>
        <taxon>eudicotyledons</taxon>
        <taxon>Gunneridae</taxon>
        <taxon>Pentapetalae</taxon>
        <taxon>asterids</taxon>
        <taxon>lamiids</taxon>
        <taxon>Solanales</taxon>
        <taxon>Solanaceae</taxon>
        <taxon>Solanoideae</taxon>
        <taxon>Solaneae</taxon>
        <taxon>Solanum</taxon>
    </lineage>
</organism>
<feature type="region of interest" description="Disordered" evidence="1">
    <location>
        <begin position="53"/>
        <end position="86"/>
    </location>
</feature>
<dbReference type="Proteomes" id="UP000824120">
    <property type="component" value="Chromosome 10"/>
</dbReference>
<comment type="caution">
    <text evidence="2">The sequence shown here is derived from an EMBL/GenBank/DDBJ whole genome shotgun (WGS) entry which is preliminary data.</text>
</comment>
<evidence type="ECO:0000256" key="1">
    <source>
        <dbReference type="SAM" id="MobiDB-lite"/>
    </source>
</evidence>